<sequence>MGLKLLFSALGGVGLVGSAFVVGILKNKGSSDEKRPTVKSLIVSSGRTLLKSNSDQWNDRWSEYVAAKGNPLGIDGYDEKSKVTNAAPEEFKHTCLTKAEERVLGAADKLFIDISTYCIEMTTISNLIASRNKVALASSGDDAGWKASWARYIQESTENGWEVGNWNNVKGKPTEVPEDFKSKCTTKLTEKAYGVEDVKFKNVISWCTKDKTVATVGQQL</sequence>
<evidence type="ECO:0000313" key="3">
    <source>
        <dbReference type="Proteomes" id="UP000007952"/>
    </source>
</evidence>
<keyword evidence="1" id="KW-0812">Transmembrane</keyword>
<accession>F6FG59</accession>
<protein>
    <submittedName>
        <fullName evidence="2">Uncharacterized protein</fullName>
    </submittedName>
</protein>
<reference evidence="2 3" key="1">
    <citation type="journal article" date="2011" name="J. Bacteriol.">
        <title>Complete genome sequences of two hemotropic Mycoplasmas, Mycoplasma haemofelis strain Ohio2 and Mycoplasma suis strain Illinois.</title>
        <authorList>
            <person name="Messick J.B."/>
            <person name="Santos A.P."/>
            <person name="Guimaraes A.M."/>
        </authorList>
    </citation>
    <scope>NUCLEOTIDE SEQUENCE [LARGE SCALE GENOMIC DNA]</scope>
    <source>
        <strain evidence="2 3">Ohio2</strain>
    </source>
</reference>
<reference key="2">
    <citation type="submission" date="2011-05" db="EMBL/GenBank/DDBJ databases">
        <title>The Genome of Mycoplasma haemofelis Strain Ohio2, a pathogenic hemoplasma of the cat.</title>
        <authorList>
            <person name="Santos A.P."/>
            <person name="Guimaraes A.M.S."/>
            <person name="SanMiguel P.J."/>
            <person name="Martin S.W."/>
            <person name="Messick J.B."/>
        </authorList>
    </citation>
    <scope>NUCLEOTIDE SEQUENCE</scope>
    <source>
        <strain>Ohio2</strain>
    </source>
</reference>
<dbReference type="Proteomes" id="UP000007952">
    <property type="component" value="Chromosome"/>
</dbReference>
<dbReference type="STRING" id="859194.MHF_1321"/>
<feature type="transmembrane region" description="Helical" evidence="1">
    <location>
        <begin position="6"/>
        <end position="25"/>
    </location>
</feature>
<organism evidence="2 3">
    <name type="scientific">Mycoplasma haemofelis (strain Ohio2)</name>
    <dbReference type="NCBI Taxonomy" id="859194"/>
    <lineage>
        <taxon>Bacteria</taxon>
        <taxon>Bacillati</taxon>
        <taxon>Mycoplasmatota</taxon>
        <taxon>Mollicutes</taxon>
        <taxon>Mycoplasmataceae</taxon>
        <taxon>Mycoplasma</taxon>
    </lineage>
</organism>
<gene>
    <name evidence="2" type="ordered locus">MHF_1321</name>
</gene>
<keyword evidence="1" id="KW-0472">Membrane</keyword>
<proteinExistence type="predicted"/>
<dbReference type="EMBL" id="CP002808">
    <property type="protein sequence ID" value="AEG73557.1"/>
    <property type="molecule type" value="Genomic_DNA"/>
</dbReference>
<evidence type="ECO:0000256" key="1">
    <source>
        <dbReference type="SAM" id="Phobius"/>
    </source>
</evidence>
<name>F6FG59_MYCHI</name>
<dbReference type="AlphaFoldDB" id="F6FG59"/>
<evidence type="ECO:0000313" key="2">
    <source>
        <dbReference type="EMBL" id="AEG73557.1"/>
    </source>
</evidence>
<dbReference type="KEGG" id="mhf:MHF_1321"/>
<dbReference type="BioCyc" id="MHAE859194:G1GR7-1316-MONOMER"/>
<dbReference type="HOGENOM" id="CLU_098620_0_0_14"/>
<keyword evidence="1" id="KW-1133">Transmembrane helix</keyword>